<dbReference type="PANTHER" id="PTHR12305:SF94">
    <property type="entry name" value="PHOSPHATIDYLINOSITOL-3,4,5-TRISPHOSPHATE 3-PHOSPHATASE"/>
    <property type="match status" value="1"/>
</dbReference>
<dbReference type="SUPFAM" id="SSF49562">
    <property type="entry name" value="C2 domain (Calcium/lipid-binding domain, CaLB)"/>
    <property type="match status" value="1"/>
</dbReference>
<feature type="region of interest" description="Disordered" evidence="2">
    <location>
        <begin position="522"/>
        <end position="541"/>
    </location>
</feature>
<organism evidence="5 6">
    <name type="scientific">Chrysodeixis includens</name>
    <name type="common">Soybean looper</name>
    <name type="synonym">Pseudoplusia includens</name>
    <dbReference type="NCBI Taxonomy" id="689277"/>
    <lineage>
        <taxon>Eukaryota</taxon>
        <taxon>Metazoa</taxon>
        <taxon>Ecdysozoa</taxon>
        <taxon>Arthropoda</taxon>
        <taxon>Hexapoda</taxon>
        <taxon>Insecta</taxon>
        <taxon>Pterygota</taxon>
        <taxon>Neoptera</taxon>
        <taxon>Endopterygota</taxon>
        <taxon>Lepidoptera</taxon>
        <taxon>Glossata</taxon>
        <taxon>Ditrysia</taxon>
        <taxon>Noctuoidea</taxon>
        <taxon>Noctuidae</taxon>
        <taxon>Plusiinae</taxon>
        <taxon>Chrysodeixis</taxon>
    </lineage>
</organism>
<feature type="domain" description="Phosphatase tensin-type" evidence="3">
    <location>
        <begin position="4"/>
        <end position="178"/>
    </location>
</feature>
<gene>
    <name evidence="5" type="ORF">CINC_LOCUS12707</name>
</gene>
<sequence>MQTVQQSIARTDLDISYITSRIIVMPYPSEGLESAYKTNHIDDVRAYLESRHPGGKYCIYNACRGGRLSFPRHVQVTDACRALWPTPVHRAPLLAPMYALLQHLYQQLGKDERQAAVITCPDGKQMSCILVCGLLLYAKLVTVPEDALQMFAVKRAPINMPPSQLRYLYYLTNIIRPEPILPHFRPVSLVSLTIQPVPLFTKARDGCRPYIEIYNEDRMLLSTLQDYDRLHLYSMAEGKVSLPLDTTVVGDVVVVVYHARQQLGRVHAVPVLSLSFHTGFLNVDQHHIKFNRSEIDGIDESLPVNDHFSNNTNAVISLVVQNGERRKPRSDLWEEDHSFPIRTPDVLFSTNLERDETIDNFVTADYPPREPERPEPVRPARPSRPAPPSPQPPQRPPPPAAGPDTPPTTADFLNLGGLSAPPQEVKTEKKLKSEDSFDFFGMMEKQTDDSFGDFLSGKKGNAQPFATESIFGDLPAPPTEPVEAKGNVNSSDPLNFDPFGLNDPLPKQEPVLTPQQLIQDEGRSQSVPLERAMPAPQRKDPFSELGAVGATLPAASAGSTPRASPAHTPAHRAHAAQPDYKWVATACTYILYSTLPAASAGSTPRASPAHTPAHRAHAAQPDYKWVATACTYILYSTLPAASAGSTPRASPAHTPAHRAHAAQPDYKWVATACTYILYSTLPAASAGSTPRASPAHTPAHRAHAAQPDYKWVATACTYILYSTLPAASAGSTPRASPAHTPAHRAHAAQPDYKWVATACTYILYSTLPAASAGSTPRASPAHTPAHRAHAAQPDYKWVATACTYILYSTLPAASAGSTPRASPAHTPAHRAHAAQPDYKWVATACTYILYSTLPAASAGSTPRASPAHTPAHRAHAAQPDYKWVATACTYILQRRCSPAHTPAHRAHAAQPDYKWVATACTYMLV</sequence>
<feature type="compositionally biased region" description="Basic and acidic residues" evidence="2">
    <location>
        <begin position="367"/>
        <end position="378"/>
    </location>
</feature>
<evidence type="ECO:0000259" key="4">
    <source>
        <dbReference type="PROSITE" id="PS51182"/>
    </source>
</evidence>
<feature type="domain" description="C2 tensin-type" evidence="4">
    <location>
        <begin position="184"/>
        <end position="321"/>
    </location>
</feature>
<dbReference type="AlphaFoldDB" id="A0A9N8L0V3"/>
<evidence type="ECO:0000313" key="6">
    <source>
        <dbReference type="Proteomes" id="UP001154114"/>
    </source>
</evidence>
<reference evidence="5" key="1">
    <citation type="submission" date="2021-12" db="EMBL/GenBank/DDBJ databases">
        <authorList>
            <person name="King R."/>
        </authorList>
    </citation>
    <scope>NUCLEOTIDE SEQUENCE</scope>
</reference>
<dbReference type="OrthoDB" id="1717591at2759"/>
<keyword evidence="1" id="KW-0378">Hydrolase</keyword>
<dbReference type="InterPro" id="IPR014020">
    <property type="entry name" value="Tensin_C2-dom"/>
</dbReference>
<dbReference type="GO" id="GO:0005829">
    <property type="term" value="C:cytosol"/>
    <property type="evidence" value="ECO:0007669"/>
    <property type="project" value="TreeGrafter"/>
</dbReference>
<dbReference type="PROSITE" id="PS51182">
    <property type="entry name" value="C2_TENSIN"/>
    <property type="match status" value="1"/>
</dbReference>
<dbReference type="InterPro" id="IPR029023">
    <property type="entry name" value="Tensin_phosphatase"/>
</dbReference>
<dbReference type="GO" id="GO:0016314">
    <property type="term" value="F:phosphatidylinositol-3,4,5-trisphosphate 3-phosphatase activity"/>
    <property type="evidence" value="ECO:0007669"/>
    <property type="project" value="TreeGrafter"/>
</dbReference>
<evidence type="ECO:0000313" key="5">
    <source>
        <dbReference type="EMBL" id="CAD0198434.1"/>
    </source>
</evidence>
<feature type="compositionally biased region" description="Low complexity" evidence="2">
    <location>
        <begin position="559"/>
        <end position="568"/>
    </location>
</feature>
<accession>A0A9N8L0V3</accession>
<feature type="region of interest" description="Disordered" evidence="2">
    <location>
        <begin position="358"/>
        <end position="430"/>
    </location>
</feature>
<dbReference type="Gene3D" id="3.90.190.10">
    <property type="entry name" value="Protein tyrosine phosphatase superfamily"/>
    <property type="match status" value="1"/>
</dbReference>
<dbReference type="EMBL" id="LR824011">
    <property type="protein sequence ID" value="CAD0198434.1"/>
    <property type="molecule type" value="Genomic_DNA"/>
</dbReference>
<dbReference type="InterPro" id="IPR029021">
    <property type="entry name" value="Prot-tyrosine_phosphatase-like"/>
</dbReference>
<dbReference type="Pfam" id="PF10409">
    <property type="entry name" value="PTEN_C2"/>
    <property type="match status" value="1"/>
</dbReference>
<evidence type="ECO:0000256" key="2">
    <source>
        <dbReference type="SAM" id="MobiDB-lite"/>
    </source>
</evidence>
<keyword evidence="6" id="KW-1185">Reference proteome</keyword>
<protein>
    <submittedName>
        <fullName evidence="5">Uncharacterized protein</fullName>
    </submittedName>
</protein>
<dbReference type="SUPFAM" id="SSF52799">
    <property type="entry name" value="(Phosphotyrosine protein) phosphatases II"/>
    <property type="match status" value="1"/>
</dbReference>
<evidence type="ECO:0000256" key="1">
    <source>
        <dbReference type="ARBA" id="ARBA00022801"/>
    </source>
</evidence>
<dbReference type="PANTHER" id="PTHR12305">
    <property type="entry name" value="PHOSPHATASE WITH HOMOLOGY TO TENSIN"/>
    <property type="match status" value="1"/>
</dbReference>
<name>A0A9N8L0V3_CHRIL</name>
<proteinExistence type="predicted"/>
<feature type="region of interest" description="Disordered" evidence="2">
    <location>
        <begin position="554"/>
        <end position="574"/>
    </location>
</feature>
<dbReference type="Gene3D" id="2.60.40.1110">
    <property type="match status" value="1"/>
</dbReference>
<evidence type="ECO:0000259" key="3">
    <source>
        <dbReference type="PROSITE" id="PS51181"/>
    </source>
</evidence>
<dbReference type="InterPro" id="IPR051281">
    <property type="entry name" value="Dual-spec_lipid-protein_phosph"/>
</dbReference>
<feature type="compositionally biased region" description="Pro residues" evidence="2">
    <location>
        <begin position="379"/>
        <end position="406"/>
    </location>
</feature>
<dbReference type="FunFam" id="2.60.40.1110:FF:000001">
    <property type="entry name" value="cyclin-G-associated kinase isoform X2"/>
    <property type="match status" value="1"/>
</dbReference>
<dbReference type="Proteomes" id="UP001154114">
    <property type="component" value="Chromosome 8"/>
</dbReference>
<dbReference type="SMART" id="SM01326">
    <property type="entry name" value="PTEN_C2"/>
    <property type="match status" value="1"/>
</dbReference>
<dbReference type="InterPro" id="IPR035892">
    <property type="entry name" value="C2_domain_sf"/>
</dbReference>
<dbReference type="PROSITE" id="PS51181">
    <property type="entry name" value="PPASE_TENSIN"/>
    <property type="match status" value="1"/>
</dbReference>